<dbReference type="Gene3D" id="1.20.1250.20">
    <property type="entry name" value="MFS general substrate transporter like domains"/>
    <property type="match status" value="2"/>
</dbReference>
<comment type="subcellular location">
    <subcellularLocation>
        <location evidence="1">Cell membrane</location>
        <topology evidence="1">Multi-pass membrane protein</topology>
    </subcellularLocation>
</comment>
<name>A0ABV8TSV3_9ACTN</name>
<dbReference type="Proteomes" id="UP001595823">
    <property type="component" value="Unassembled WGS sequence"/>
</dbReference>
<protein>
    <submittedName>
        <fullName evidence="7">MFS transporter</fullName>
    </submittedName>
</protein>
<sequence length="412" mass="41951">MTTRTVPVARLQTRTLTTLVSLQGVGGTASAITLAVAAIMLEDLTGSTALAGFAQSLFVAGAAIIVIPTVSMTERYGRRGGLGFAYGVAGAGALLTVGALELSNPWLAAAGCFLIGGASCGNLQGRFAGADLAPPDKRATHLSIVVWSVTIGSALGPFLAGPVNTWWSDTFGSPAYTGPLVVTAAASFLAGGLGMAFLRPDPFLLARKLGGTEDAPRKSIADGYRIAKRNPRVRTALLAAATGHMTMVGVMSMTSVHIKHGSPDLDSALAVIGFVISSHIVGMYAFAPVFGRLSDRWGTKRVILLGVALQAVACVVAATAPGDGNVQLTAGLFLLGLGWSAMTLASSAMITEAVEVDQRPSTQGFADLSMGLAAIASGLAGGPIVQYLGYPWLCAILAVPLLAGGAVLARRS</sequence>
<evidence type="ECO:0000256" key="2">
    <source>
        <dbReference type="ARBA" id="ARBA00022692"/>
    </source>
</evidence>
<organism evidence="7 8">
    <name type="scientific">Salininema proteolyticum</name>
    <dbReference type="NCBI Taxonomy" id="1607685"/>
    <lineage>
        <taxon>Bacteria</taxon>
        <taxon>Bacillati</taxon>
        <taxon>Actinomycetota</taxon>
        <taxon>Actinomycetes</taxon>
        <taxon>Glycomycetales</taxon>
        <taxon>Glycomycetaceae</taxon>
        <taxon>Salininema</taxon>
    </lineage>
</organism>
<dbReference type="EMBL" id="JBHSDK010000001">
    <property type="protein sequence ID" value="MFC4333606.1"/>
    <property type="molecule type" value="Genomic_DNA"/>
</dbReference>
<comment type="caution">
    <text evidence="7">The sequence shown here is derived from an EMBL/GenBank/DDBJ whole genome shotgun (WGS) entry which is preliminary data.</text>
</comment>
<evidence type="ECO:0000313" key="8">
    <source>
        <dbReference type="Proteomes" id="UP001595823"/>
    </source>
</evidence>
<gene>
    <name evidence="7" type="ORF">ACFPET_00130</name>
</gene>
<dbReference type="Pfam" id="PF07690">
    <property type="entry name" value="MFS_1"/>
    <property type="match status" value="2"/>
</dbReference>
<feature type="transmembrane region" description="Helical" evidence="5">
    <location>
        <begin position="390"/>
        <end position="409"/>
    </location>
</feature>
<dbReference type="InterPro" id="IPR011701">
    <property type="entry name" value="MFS"/>
</dbReference>
<reference evidence="8" key="1">
    <citation type="journal article" date="2019" name="Int. J. Syst. Evol. Microbiol.">
        <title>The Global Catalogue of Microorganisms (GCM) 10K type strain sequencing project: providing services to taxonomists for standard genome sequencing and annotation.</title>
        <authorList>
            <consortium name="The Broad Institute Genomics Platform"/>
            <consortium name="The Broad Institute Genome Sequencing Center for Infectious Disease"/>
            <person name="Wu L."/>
            <person name="Ma J."/>
        </authorList>
    </citation>
    <scope>NUCLEOTIDE SEQUENCE [LARGE SCALE GENOMIC DNA]</scope>
    <source>
        <strain evidence="8">IBRC-M 10908</strain>
    </source>
</reference>
<evidence type="ECO:0000256" key="3">
    <source>
        <dbReference type="ARBA" id="ARBA00022989"/>
    </source>
</evidence>
<feature type="transmembrane region" description="Helical" evidence="5">
    <location>
        <begin position="326"/>
        <end position="345"/>
    </location>
</feature>
<keyword evidence="4 5" id="KW-0472">Membrane</keyword>
<feature type="transmembrane region" description="Helical" evidence="5">
    <location>
        <begin position="235"/>
        <end position="256"/>
    </location>
</feature>
<dbReference type="RefSeq" id="WP_380617347.1">
    <property type="nucleotide sequence ID" value="NZ_JBHSDK010000001.1"/>
</dbReference>
<feature type="transmembrane region" description="Helical" evidence="5">
    <location>
        <begin position="139"/>
        <end position="160"/>
    </location>
</feature>
<evidence type="ECO:0000259" key="6">
    <source>
        <dbReference type="PROSITE" id="PS50850"/>
    </source>
</evidence>
<evidence type="ECO:0000313" key="7">
    <source>
        <dbReference type="EMBL" id="MFC4333606.1"/>
    </source>
</evidence>
<evidence type="ECO:0000256" key="1">
    <source>
        <dbReference type="ARBA" id="ARBA00004651"/>
    </source>
</evidence>
<dbReference type="SUPFAM" id="SSF103473">
    <property type="entry name" value="MFS general substrate transporter"/>
    <property type="match status" value="1"/>
</dbReference>
<feature type="transmembrane region" description="Helical" evidence="5">
    <location>
        <begin position="20"/>
        <end position="41"/>
    </location>
</feature>
<dbReference type="PROSITE" id="PS50850">
    <property type="entry name" value="MFS"/>
    <property type="match status" value="1"/>
</dbReference>
<feature type="transmembrane region" description="Helical" evidence="5">
    <location>
        <begin position="47"/>
        <end position="70"/>
    </location>
</feature>
<feature type="transmembrane region" description="Helical" evidence="5">
    <location>
        <begin position="180"/>
        <end position="198"/>
    </location>
</feature>
<feature type="transmembrane region" description="Helical" evidence="5">
    <location>
        <begin position="106"/>
        <end position="127"/>
    </location>
</feature>
<evidence type="ECO:0000256" key="5">
    <source>
        <dbReference type="SAM" id="Phobius"/>
    </source>
</evidence>
<feature type="transmembrane region" description="Helical" evidence="5">
    <location>
        <begin position="365"/>
        <end position="384"/>
    </location>
</feature>
<feature type="domain" description="Major facilitator superfamily (MFS) profile" evidence="6">
    <location>
        <begin position="235"/>
        <end position="412"/>
    </location>
</feature>
<proteinExistence type="predicted"/>
<dbReference type="PANTHER" id="PTHR23534:SF1">
    <property type="entry name" value="MAJOR FACILITATOR SUPERFAMILY PROTEIN"/>
    <property type="match status" value="1"/>
</dbReference>
<dbReference type="InterPro" id="IPR020846">
    <property type="entry name" value="MFS_dom"/>
</dbReference>
<keyword evidence="3 5" id="KW-1133">Transmembrane helix</keyword>
<feature type="transmembrane region" description="Helical" evidence="5">
    <location>
        <begin position="302"/>
        <end position="320"/>
    </location>
</feature>
<evidence type="ECO:0000256" key="4">
    <source>
        <dbReference type="ARBA" id="ARBA00023136"/>
    </source>
</evidence>
<dbReference type="InterPro" id="IPR036259">
    <property type="entry name" value="MFS_trans_sf"/>
</dbReference>
<feature type="transmembrane region" description="Helical" evidence="5">
    <location>
        <begin position="268"/>
        <end position="290"/>
    </location>
</feature>
<feature type="transmembrane region" description="Helical" evidence="5">
    <location>
        <begin position="82"/>
        <end position="100"/>
    </location>
</feature>
<keyword evidence="2 5" id="KW-0812">Transmembrane</keyword>
<accession>A0ABV8TSV3</accession>
<keyword evidence="8" id="KW-1185">Reference proteome</keyword>
<dbReference type="PANTHER" id="PTHR23534">
    <property type="entry name" value="MFS PERMEASE"/>
    <property type="match status" value="1"/>
</dbReference>